<comment type="similarity">
    <text evidence="2">Belongs to the binding-protein-dependent transport system permease family. HisMQ subfamily.</text>
</comment>
<keyword evidence="3 9" id="KW-0813">Transport</keyword>
<keyword evidence="7 9" id="KW-1133">Transmembrane helix</keyword>
<dbReference type="EMBL" id="FOUJ01000001">
    <property type="protein sequence ID" value="SFM21861.1"/>
    <property type="molecule type" value="Genomic_DNA"/>
</dbReference>
<evidence type="ECO:0000256" key="6">
    <source>
        <dbReference type="ARBA" id="ARBA00022970"/>
    </source>
</evidence>
<evidence type="ECO:0000256" key="3">
    <source>
        <dbReference type="ARBA" id="ARBA00022448"/>
    </source>
</evidence>
<evidence type="ECO:0000256" key="9">
    <source>
        <dbReference type="RuleBase" id="RU363032"/>
    </source>
</evidence>
<feature type="transmembrane region" description="Helical" evidence="9">
    <location>
        <begin position="202"/>
        <end position="221"/>
    </location>
</feature>
<evidence type="ECO:0000256" key="4">
    <source>
        <dbReference type="ARBA" id="ARBA00022475"/>
    </source>
</evidence>
<keyword evidence="6" id="KW-0029">Amino-acid transport</keyword>
<gene>
    <name evidence="11" type="ORF">SAMN04488696_0412</name>
</gene>
<dbReference type="PROSITE" id="PS50928">
    <property type="entry name" value="ABC_TM1"/>
    <property type="match status" value="1"/>
</dbReference>
<dbReference type="InterPro" id="IPR043429">
    <property type="entry name" value="ArtM/GltK/GlnP/TcyL/YhdX-like"/>
</dbReference>
<keyword evidence="12" id="KW-1185">Reference proteome</keyword>
<keyword evidence="5 9" id="KW-0812">Transmembrane</keyword>
<dbReference type="STRING" id="487685.SAMN04488696_0412"/>
<dbReference type="PANTHER" id="PTHR30614">
    <property type="entry name" value="MEMBRANE COMPONENT OF AMINO ACID ABC TRANSPORTER"/>
    <property type="match status" value="1"/>
</dbReference>
<dbReference type="Proteomes" id="UP000198535">
    <property type="component" value="Unassembled WGS sequence"/>
</dbReference>
<dbReference type="NCBIfam" id="TIGR01726">
    <property type="entry name" value="HEQRo_perm_3TM"/>
    <property type="match status" value="1"/>
</dbReference>
<dbReference type="Gene3D" id="1.10.3720.10">
    <property type="entry name" value="MetI-like"/>
    <property type="match status" value="1"/>
</dbReference>
<reference evidence="12" key="1">
    <citation type="submission" date="2016-10" db="EMBL/GenBank/DDBJ databases">
        <authorList>
            <person name="Varghese N."/>
            <person name="Submissions S."/>
        </authorList>
    </citation>
    <scope>NUCLEOTIDE SEQUENCE [LARGE SCALE GENOMIC DNA]</scope>
    <source>
        <strain evidence="12">Mob M</strain>
    </source>
</reference>
<evidence type="ECO:0000256" key="2">
    <source>
        <dbReference type="ARBA" id="ARBA00010072"/>
    </source>
</evidence>
<feature type="transmembrane region" description="Helical" evidence="9">
    <location>
        <begin position="106"/>
        <end position="125"/>
    </location>
</feature>
<dbReference type="AlphaFoldDB" id="A0A1I4P232"/>
<comment type="subcellular location">
    <subcellularLocation>
        <location evidence="1 9">Cell membrane</location>
        <topology evidence="1 9">Multi-pass membrane protein</topology>
    </subcellularLocation>
</comment>
<feature type="transmembrane region" description="Helical" evidence="9">
    <location>
        <begin position="66"/>
        <end position="86"/>
    </location>
</feature>
<keyword evidence="8 9" id="KW-0472">Membrane</keyword>
<proteinExistence type="inferred from homology"/>
<evidence type="ECO:0000256" key="1">
    <source>
        <dbReference type="ARBA" id="ARBA00004651"/>
    </source>
</evidence>
<dbReference type="SUPFAM" id="SSF161098">
    <property type="entry name" value="MetI-like"/>
    <property type="match status" value="1"/>
</dbReference>
<dbReference type="PANTHER" id="PTHR30614:SF20">
    <property type="entry name" value="GLUTAMINE TRANSPORT SYSTEM PERMEASE PROTEIN GLNP"/>
    <property type="match status" value="1"/>
</dbReference>
<sequence length="238" mass="26157">MAKKGGIALSLLSTYLEHIIKVLPDLVTGSMITIEITSFSLLFGMILGTVSGLGKLSKKRFFRYPSIVYIDFIRGTPLLVQILLFYYGIPGLYSNVTGNSFNIDPILAGIIVCSINSGAYIAEIVRAGIQSIDKGQMEAARSLGMNERMAMKEIILPQAFRRIIPPLGNEFIALLKDSSLLAVIGVHELLKTGQLYISRTFAAFPVYIAVALMYLILTIVISRIVSYSERRLGVSDRS</sequence>
<organism evidence="11 12">
    <name type="scientific">Methanolobus profundi</name>
    <dbReference type="NCBI Taxonomy" id="487685"/>
    <lineage>
        <taxon>Archaea</taxon>
        <taxon>Methanobacteriati</taxon>
        <taxon>Methanobacteriota</taxon>
        <taxon>Stenosarchaea group</taxon>
        <taxon>Methanomicrobia</taxon>
        <taxon>Methanosarcinales</taxon>
        <taxon>Methanosarcinaceae</taxon>
        <taxon>Methanolobus</taxon>
    </lineage>
</organism>
<evidence type="ECO:0000256" key="7">
    <source>
        <dbReference type="ARBA" id="ARBA00022989"/>
    </source>
</evidence>
<evidence type="ECO:0000259" key="10">
    <source>
        <dbReference type="PROSITE" id="PS50928"/>
    </source>
</evidence>
<feature type="transmembrane region" description="Helical" evidence="9">
    <location>
        <begin position="32"/>
        <end position="54"/>
    </location>
</feature>
<feature type="domain" description="ABC transmembrane type-1" evidence="10">
    <location>
        <begin position="30"/>
        <end position="225"/>
    </location>
</feature>
<dbReference type="InterPro" id="IPR035906">
    <property type="entry name" value="MetI-like_sf"/>
</dbReference>
<evidence type="ECO:0000313" key="11">
    <source>
        <dbReference type="EMBL" id="SFM21861.1"/>
    </source>
</evidence>
<dbReference type="FunFam" id="1.10.3720.10:FF:000033">
    <property type="entry name" value="Polar amino acid ABC transporter permease"/>
    <property type="match status" value="1"/>
</dbReference>
<dbReference type="InterPro" id="IPR000515">
    <property type="entry name" value="MetI-like"/>
</dbReference>
<dbReference type="Pfam" id="PF00528">
    <property type="entry name" value="BPD_transp_1"/>
    <property type="match status" value="1"/>
</dbReference>
<dbReference type="GO" id="GO:0043190">
    <property type="term" value="C:ATP-binding cassette (ABC) transporter complex"/>
    <property type="evidence" value="ECO:0007669"/>
    <property type="project" value="InterPro"/>
</dbReference>
<evidence type="ECO:0000256" key="5">
    <source>
        <dbReference type="ARBA" id="ARBA00022692"/>
    </source>
</evidence>
<dbReference type="GO" id="GO:0006865">
    <property type="term" value="P:amino acid transport"/>
    <property type="evidence" value="ECO:0007669"/>
    <property type="project" value="UniProtKB-KW"/>
</dbReference>
<protein>
    <submittedName>
        <fullName evidence="11">Amino acid ABC transporter membrane protein, PAAT family</fullName>
    </submittedName>
</protein>
<dbReference type="InterPro" id="IPR010065">
    <property type="entry name" value="AA_ABC_transptr_permease_3TM"/>
</dbReference>
<keyword evidence="4" id="KW-1003">Cell membrane</keyword>
<accession>A0A1I4P232</accession>
<name>A0A1I4P232_9EURY</name>
<dbReference type="CDD" id="cd06261">
    <property type="entry name" value="TM_PBP2"/>
    <property type="match status" value="1"/>
</dbReference>
<evidence type="ECO:0000313" key="12">
    <source>
        <dbReference type="Proteomes" id="UP000198535"/>
    </source>
</evidence>
<evidence type="ECO:0000256" key="8">
    <source>
        <dbReference type="ARBA" id="ARBA00023136"/>
    </source>
</evidence>
<dbReference type="GO" id="GO:0022857">
    <property type="term" value="F:transmembrane transporter activity"/>
    <property type="evidence" value="ECO:0007669"/>
    <property type="project" value="InterPro"/>
</dbReference>